<dbReference type="PANTHER" id="PTHR31803:SF3">
    <property type="entry name" value="ALTERNATIVE OXIDASE"/>
    <property type="match status" value="1"/>
</dbReference>
<keyword evidence="20" id="KW-1185">Reference proteome</keyword>
<keyword evidence="12 16" id="KW-0408">Iron</keyword>
<name>A0A5C3QR48_9AGAR</name>
<evidence type="ECO:0000256" key="3">
    <source>
        <dbReference type="ARBA" id="ARBA00022448"/>
    </source>
</evidence>
<dbReference type="Proteomes" id="UP000305067">
    <property type="component" value="Unassembled WGS sequence"/>
</dbReference>
<dbReference type="GO" id="GO:0098803">
    <property type="term" value="C:respiratory chain complex"/>
    <property type="evidence" value="ECO:0007669"/>
    <property type="project" value="UniProtKB-UniRule"/>
</dbReference>
<evidence type="ECO:0000256" key="8">
    <source>
        <dbReference type="ARBA" id="ARBA00022946"/>
    </source>
</evidence>
<dbReference type="GO" id="GO:0009916">
    <property type="term" value="F:alternative oxidase activity"/>
    <property type="evidence" value="ECO:0007669"/>
    <property type="project" value="UniProtKB-UniRule"/>
</dbReference>
<feature type="binding site" evidence="16">
    <location>
        <position position="212"/>
    </location>
    <ligand>
        <name>Fe cation</name>
        <dbReference type="ChEBI" id="CHEBI:24875"/>
        <label>2</label>
    </ligand>
</feature>
<keyword evidence="3" id="KW-0813">Transport</keyword>
<dbReference type="Gene3D" id="1.20.1260.140">
    <property type="entry name" value="Alternative oxidase"/>
    <property type="match status" value="1"/>
</dbReference>
<organism evidence="19 20">
    <name type="scientific">Pterulicium gracile</name>
    <dbReference type="NCBI Taxonomy" id="1884261"/>
    <lineage>
        <taxon>Eukaryota</taxon>
        <taxon>Fungi</taxon>
        <taxon>Dikarya</taxon>
        <taxon>Basidiomycota</taxon>
        <taxon>Agaricomycotina</taxon>
        <taxon>Agaricomycetes</taxon>
        <taxon>Agaricomycetidae</taxon>
        <taxon>Agaricales</taxon>
        <taxon>Pleurotineae</taxon>
        <taxon>Pterulaceae</taxon>
        <taxon>Pterulicium</taxon>
    </lineage>
</organism>
<keyword evidence="7" id="KW-0999">Mitochondrion inner membrane</keyword>
<keyword evidence="13" id="KW-0496">Mitochondrion</keyword>
<evidence type="ECO:0000256" key="7">
    <source>
        <dbReference type="ARBA" id="ARBA00022792"/>
    </source>
</evidence>
<keyword evidence="4 17" id="KW-0679">Respiratory chain</keyword>
<evidence type="ECO:0000256" key="9">
    <source>
        <dbReference type="ARBA" id="ARBA00022982"/>
    </source>
</evidence>
<dbReference type="InterPro" id="IPR002680">
    <property type="entry name" value="AOX"/>
</dbReference>
<dbReference type="OrthoDB" id="16906at2759"/>
<accession>A0A5C3QR48</accession>
<dbReference type="PIRSF" id="PIRSF005229">
    <property type="entry name" value="AOX"/>
    <property type="match status" value="1"/>
</dbReference>
<keyword evidence="11 17" id="KW-0560">Oxidoreductase</keyword>
<protein>
    <recommendedName>
        <fullName evidence="17">Alternative oxidase</fullName>
        <ecNumber evidence="17">1.-.-.-</ecNumber>
    </recommendedName>
</protein>
<feature type="binding site" evidence="16">
    <location>
        <position position="212"/>
    </location>
    <ligand>
        <name>Fe cation</name>
        <dbReference type="ChEBI" id="CHEBI:24875"/>
        <label>1</label>
    </ligand>
</feature>
<keyword evidence="8" id="KW-0809">Transit peptide</keyword>
<dbReference type="AlphaFoldDB" id="A0A5C3QR48"/>
<keyword evidence="9 17" id="KW-0249">Electron transport</keyword>
<comment type="cofactor">
    <cofactor evidence="16 17">
        <name>Fe cation</name>
        <dbReference type="ChEBI" id="CHEBI:24875"/>
    </cofactor>
    <text evidence="16 17">Binds 2 iron ions per subunit.</text>
</comment>
<dbReference type="GO" id="GO:0005743">
    <property type="term" value="C:mitochondrial inner membrane"/>
    <property type="evidence" value="ECO:0007669"/>
    <property type="project" value="UniProtKB-SubCell"/>
</dbReference>
<dbReference type="GO" id="GO:0010230">
    <property type="term" value="P:alternative respiration"/>
    <property type="evidence" value="ECO:0007669"/>
    <property type="project" value="TreeGrafter"/>
</dbReference>
<dbReference type="FunFam" id="1.20.1260.140:FF:000002">
    <property type="entry name" value="Alternative oxidase"/>
    <property type="match status" value="1"/>
</dbReference>
<feature type="binding site" evidence="16">
    <location>
        <position position="317"/>
    </location>
    <ligand>
        <name>Fe cation</name>
        <dbReference type="ChEBI" id="CHEBI:24875"/>
        <label>2</label>
    </ligand>
</feature>
<dbReference type="Pfam" id="PF01786">
    <property type="entry name" value="AOX"/>
    <property type="match status" value="1"/>
</dbReference>
<feature type="binding site" evidence="16">
    <location>
        <position position="215"/>
    </location>
    <ligand>
        <name>Fe cation</name>
        <dbReference type="ChEBI" id="CHEBI:24875"/>
        <label>1</label>
    </ligand>
</feature>
<evidence type="ECO:0000256" key="11">
    <source>
        <dbReference type="ARBA" id="ARBA00023002"/>
    </source>
</evidence>
<dbReference type="GO" id="GO:0046872">
    <property type="term" value="F:metal ion binding"/>
    <property type="evidence" value="ECO:0007669"/>
    <property type="project" value="UniProtKB-UniRule"/>
</dbReference>
<evidence type="ECO:0000256" key="15">
    <source>
        <dbReference type="ARBA" id="ARBA00025285"/>
    </source>
</evidence>
<evidence type="ECO:0000256" key="13">
    <source>
        <dbReference type="ARBA" id="ARBA00023128"/>
    </source>
</evidence>
<keyword evidence="14 17" id="KW-0472">Membrane</keyword>
<sequence length="384" mass="43713">MLRTTLQRSVTLGSGMSPSCLRASTSLYYMSSRTMMTSATRTNALQDAKAEAVSTSAHTKNVLANTADVAGKEHIPVPKDIVPSEIRGDWVLFHPVYTPEELKAVDVLHQEAKTFPDKFAVALVKLCRLGFDFVSRYKAKPIPPNHNMSLKELRDGGYLLDDAGWLARILFLESIAGVPGMCAATIRHLRSLRLMRRDSGWIHTLLEEAENERMHLMTFMTIKEPSIFFRALILGAQGVMYNMFFLSYLISPATCHRFVGYLEEEAVYTYTRAIRELEEGRIPEWENLPAPNIAIDYWHLPPTAKMLDVLYAVRSDESTHRFVNHSLANLDNKNDVNPFAMREPDMHVKGKVIAFEREESKKYVQESYDILENARREAREQVAK</sequence>
<dbReference type="STRING" id="1884261.A0A5C3QR48"/>
<evidence type="ECO:0000256" key="1">
    <source>
        <dbReference type="ARBA" id="ARBA00004273"/>
    </source>
</evidence>
<evidence type="ECO:0000313" key="19">
    <source>
        <dbReference type="EMBL" id="TFL02759.1"/>
    </source>
</evidence>
<dbReference type="EC" id="1.-.-.-" evidence="17"/>
<evidence type="ECO:0000256" key="17">
    <source>
        <dbReference type="RuleBase" id="RU003779"/>
    </source>
</evidence>
<comment type="subcellular location">
    <subcellularLocation>
        <location evidence="1">Mitochondrion inner membrane</location>
    </subcellularLocation>
</comment>
<evidence type="ECO:0000256" key="6">
    <source>
        <dbReference type="ARBA" id="ARBA00022723"/>
    </source>
</evidence>
<evidence type="ECO:0000256" key="14">
    <source>
        <dbReference type="ARBA" id="ARBA00023136"/>
    </source>
</evidence>
<dbReference type="PANTHER" id="PTHR31803">
    <property type="entry name" value="ALTERNATIVE OXIDASE"/>
    <property type="match status" value="1"/>
</dbReference>
<evidence type="ECO:0000256" key="10">
    <source>
        <dbReference type="ARBA" id="ARBA00022989"/>
    </source>
</evidence>
<comment type="function">
    <text evidence="15">Catalyzes cyanide-resistant oxygen consumption. May increase respiration when the cytochrome respiratory pathway is restricted, or in response to low temperatures.</text>
</comment>
<gene>
    <name evidence="19" type="ORF">BDV98DRAFT_564787</name>
</gene>
<proteinExistence type="inferred from homology"/>
<evidence type="ECO:0000256" key="4">
    <source>
        <dbReference type="ARBA" id="ARBA00022660"/>
    </source>
</evidence>
<feature type="binding site" evidence="16">
    <location>
        <position position="173"/>
    </location>
    <ligand>
        <name>Fe cation</name>
        <dbReference type="ChEBI" id="CHEBI:24875"/>
        <label>1</label>
    </ligand>
</feature>
<reference evidence="19 20" key="1">
    <citation type="journal article" date="2019" name="Nat. Ecol. Evol.">
        <title>Megaphylogeny resolves global patterns of mushroom evolution.</title>
        <authorList>
            <person name="Varga T."/>
            <person name="Krizsan K."/>
            <person name="Foldi C."/>
            <person name="Dima B."/>
            <person name="Sanchez-Garcia M."/>
            <person name="Sanchez-Ramirez S."/>
            <person name="Szollosi G.J."/>
            <person name="Szarkandi J.G."/>
            <person name="Papp V."/>
            <person name="Albert L."/>
            <person name="Andreopoulos W."/>
            <person name="Angelini C."/>
            <person name="Antonin V."/>
            <person name="Barry K.W."/>
            <person name="Bougher N.L."/>
            <person name="Buchanan P."/>
            <person name="Buyck B."/>
            <person name="Bense V."/>
            <person name="Catcheside P."/>
            <person name="Chovatia M."/>
            <person name="Cooper J."/>
            <person name="Damon W."/>
            <person name="Desjardin D."/>
            <person name="Finy P."/>
            <person name="Geml J."/>
            <person name="Haridas S."/>
            <person name="Hughes K."/>
            <person name="Justo A."/>
            <person name="Karasinski D."/>
            <person name="Kautmanova I."/>
            <person name="Kiss B."/>
            <person name="Kocsube S."/>
            <person name="Kotiranta H."/>
            <person name="LaButti K.M."/>
            <person name="Lechner B.E."/>
            <person name="Liimatainen K."/>
            <person name="Lipzen A."/>
            <person name="Lukacs Z."/>
            <person name="Mihaltcheva S."/>
            <person name="Morgado L.N."/>
            <person name="Niskanen T."/>
            <person name="Noordeloos M.E."/>
            <person name="Ohm R.A."/>
            <person name="Ortiz-Santana B."/>
            <person name="Ovrebo C."/>
            <person name="Racz N."/>
            <person name="Riley R."/>
            <person name="Savchenko A."/>
            <person name="Shiryaev A."/>
            <person name="Soop K."/>
            <person name="Spirin V."/>
            <person name="Szebenyi C."/>
            <person name="Tomsovsky M."/>
            <person name="Tulloss R.E."/>
            <person name="Uehling J."/>
            <person name="Grigoriev I.V."/>
            <person name="Vagvolgyi C."/>
            <person name="Papp T."/>
            <person name="Martin F.M."/>
            <person name="Miettinen O."/>
            <person name="Hibbett D.S."/>
            <person name="Nagy L.G."/>
        </authorList>
    </citation>
    <scope>NUCLEOTIDE SEQUENCE [LARGE SCALE GENOMIC DNA]</scope>
    <source>
        <strain evidence="19 20">CBS 309.79</strain>
    </source>
</reference>
<evidence type="ECO:0000256" key="2">
    <source>
        <dbReference type="ARBA" id="ARBA00008388"/>
    </source>
</evidence>
<comment type="similarity">
    <text evidence="2 17">Belongs to the alternative oxidase family.</text>
</comment>
<feature type="binding site" evidence="16">
    <location>
        <position position="320"/>
    </location>
    <ligand>
        <name>Fe cation</name>
        <dbReference type="ChEBI" id="CHEBI:24875"/>
        <label>2</label>
    </ligand>
</feature>
<evidence type="ECO:0000256" key="5">
    <source>
        <dbReference type="ARBA" id="ARBA00022692"/>
    </source>
</evidence>
<evidence type="ECO:0000256" key="18">
    <source>
        <dbReference type="SAM" id="Phobius"/>
    </source>
</evidence>
<keyword evidence="6 16" id="KW-0479">Metal-binding</keyword>
<evidence type="ECO:0000313" key="20">
    <source>
        <dbReference type="Proteomes" id="UP000305067"/>
    </source>
</evidence>
<feature type="binding site" evidence="16">
    <location>
        <position position="263"/>
    </location>
    <ligand>
        <name>Fe cation</name>
        <dbReference type="ChEBI" id="CHEBI:24875"/>
        <label>2</label>
    </ligand>
</feature>
<feature type="transmembrane region" description="Helical" evidence="18">
    <location>
        <begin position="227"/>
        <end position="250"/>
    </location>
</feature>
<evidence type="ECO:0000256" key="12">
    <source>
        <dbReference type="ARBA" id="ARBA00023004"/>
    </source>
</evidence>
<dbReference type="EMBL" id="ML178821">
    <property type="protein sequence ID" value="TFL02759.1"/>
    <property type="molecule type" value="Genomic_DNA"/>
</dbReference>
<evidence type="ECO:0000256" key="16">
    <source>
        <dbReference type="PIRSR" id="PIRSR005229-1"/>
    </source>
</evidence>
<dbReference type="InterPro" id="IPR038659">
    <property type="entry name" value="AOX_sf"/>
</dbReference>
<keyword evidence="10 18" id="KW-1133">Transmembrane helix</keyword>
<dbReference type="CDD" id="cd01053">
    <property type="entry name" value="AOX"/>
    <property type="match status" value="1"/>
</dbReference>
<keyword evidence="5 17" id="KW-0812">Transmembrane</keyword>
<feature type="binding site" evidence="16">
    <location>
        <position position="317"/>
    </location>
    <ligand>
        <name>Fe cation</name>
        <dbReference type="ChEBI" id="CHEBI:24875"/>
        <label>1</label>
    </ligand>
</feature>